<evidence type="ECO:0000313" key="7">
    <source>
        <dbReference type="Proteomes" id="UP000182179"/>
    </source>
</evidence>
<accession>A0A1S2UAC2</accession>
<comment type="caution">
    <text evidence="4">The sequence shown here is derived from an EMBL/GenBank/DDBJ whole genome shotgun (WGS) entry which is preliminary data.</text>
</comment>
<gene>
    <name evidence="4" type="ORF">BFL40_32620</name>
    <name evidence="5" type="ORF">SAMN04515675_5168</name>
</gene>
<dbReference type="InterPro" id="IPR055396">
    <property type="entry name" value="DUF7088"/>
</dbReference>
<dbReference type="InterPro" id="IPR019196">
    <property type="entry name" value="ABC_transp_unknown"/>
</dbReference>
<evidence type="ECO:0000313" key="6">
    <source>
        <dbReference type="Proteomes" id="UP000181661"/>
    </source>
</evidence>
<evidence type="ECO:0000259" key="2">
    <source>
        <dbReference type="Pfam" id="PF09822"/>
    </source>
</evidence>
<organism evidence="4 6">
    <name type="scientific">Pseudomonas costantinii</name>
    <dbReference type="NCBI Taxonomy" id="168469"/>
    <lineage>
        <taxon>Bacteria</taxon>
        <taxon>Pseudomonadati</taxon>
        <taxon>Pseudomonadota</taxon>
        <taxon>Gammaproteobacteria</taxon>
        <taxon>Pseudomonadales</taxon>
        <taxon>Pseudomonadaceae</taxon>
        <taxon>Pseudomonas</taxon>
    </lineage>
</organism>
<sequence>MRSVLRAGMTLTVISLLFLAFNLVWINNLPDVRWDFSQQKNHTLSLPARQLLTTIESPVDLYFFNSSHYPKKSQALKRYGDRVEDLLKEYEKAAKGMINLHIIDPEPYSEDAYKAGLFGLDDKQGFLGLIGTHAGQGAQRIDAFSPDHEPLLEYEISHLIYNLMHPAPLTIGLLSGVELNESAGQVLEQMHQHFNLVNLASNTEQVPQSIKTLMVVHPRSLPEQALFTIEQFVLRGGKLMIFVDPVSEMEASTEPTASKLDGLLAAWGIQMPMDKLLVDNLYASSATFGPGKPPVRHPARLNLPRQAMTASDISNWKLNSVIVSSSGALSRARKSRTTFTPLLQSSRDSVLLDVGRFASAAAFDSLIKNTSSPVQQYVIAARLEGPAYSAFPDGLDGQPPGLQKAAQIQVVVVADTDLLADAVINSAPNSNALFVLNTLDNLAAPDVLTSIRPRAMVSQPPHPLEHLREAAAQTYTQKAGELERRLERTEKAWQQLNPQTTGFGTQAVDTNTQLQALNKERLRLPIELHALKVEAYAQVHRAERNLKLLMIIPVPLALCLIAWVLFLYHCRRRSTAAASFH</sequence>
<proteinExistence type="predicted"/>
<dbReference type="AlphaFoldDB" id="A0A1S2UAC2"/>
<dbReference type="OrthoDB" id="9777219at2"/>
<dbReference type="Pfam" id="PF09822">
    <property type="entry name" value="ABC_transp_aux"/>
    <property type="match status" value="1"/>
</dbReference>
<feature type="transmembrane region" description="Helical" evidence="1">
    <location>
        <begin position="548"/>
        <end position="568"/>
    </location>
</feature>
<evidence type="ECO:0000313" key="5">
    <source>
        <dbReference type="EMBL" id="SEE36875.1"/>
    </source>
</evidence>
<keyword evidence="1" id="KW-0472">Membrane</keyword>
<keyword evidence="1" id="KW-1133">Transmembrane helix</keyword>
<evidence type="ECO:0000256" key="1">
    <source>
        <dbReference type="SAM" id="Phobius"/>
    </source>
</evidence>
<protein>
    <submittedName>
        <fullName evidence="4">ABC transporter</fullName>
    </submittedName>
    <submittedName>
        <fullName evidence="5">ABC-type uncharacterized transport system involved in gliding motility, auxiliary component</fullName>
    </submittedName>
</protein>
<reference evidence="5 7" key="2">
    <citation type="submission" date="2016-10" db="EMBL/GenBank/DDBJ databases">
        <authorList>
            <person name="Varghese N."/>
            <person name="Submissions S."/>
        </authorList>
    </citation>
    <scope>NUCLEOTIDE SEQUENCE [LARGE SCALE GENOMIC DNA]</scope>
    <source>
        <strain evidence="5 7">BS2773</strain>
    </source>
</reference>
<dbReference type="RefSeq" id="WP_071487798.1">
    <property type="nucleotide sequence ID" value="NZ_FNTS01000002.1"/>
</dbReference>
<keyword evidence="1" id="KW-0812">Transmembrane</keyword>
<name>A0A1S2UAC2_9PSED</name>
<dbReference type="Proteomes" id="UP000182179">
    <property type="component" value="Unassembled WGS sequence"/>
</dbReference>
<reference evidence="4 6" key="1">
    <citation type="submission" date="2016-08" db="EMBL/GenBank/DDBJ databases">
        <title>Draft genome sequence of Pseudomonas costantinii LMG 22119, type strain isolated from cultivated mushroom (Agaricus bisporus) sporophores.</title>
        <authorList>
            <person name="Tambong J.T."/>
        </authorList>
    </citation>
    <scope>NUCLEOTIDE SEQUENCE [LARGE SCALE GENOMIC DNA]</scope>
    <source>
        <strain evidence="4 6">LMG 22119</strain>
    </source>
</reference>
<feature type="domain" description="DUF7088" evidence="3">
    <location>
        <begin position="38"/>
        <end position="122"/>
    </location>
</feature>
<dbReference type="Pfam" id="PF23357">
    <property type="entry name" value="DUF7088"/>
    <property type="match status" value="1"/>
</dbReference>
<dbReference type="Proteomes" id="UP000181661">
    <property type="component" value="Unassembled WGS sequence"/>
</dbReference>
<evidence type="ECO:0000259" key="3">
    <source>
        <dbReference type="Pfam" id="PF23357"/>
    </source>
</evidence>
<keyword evidence="7" id="KW-1185">Reference proteome</keyword>
<evidence type="ECO:0000313" key="4">
    <source>
        <dbReference type="EMBL" id="OIN43391.1"/>
    </source>
</evidence>
<dbReference type="EMBL" id="MDDR01000066">
    <property type="protein sequence ID" value="OIN43391.1"/>
    <property type="molecule type" value="Genomic_DNA"/>
</dbReference>
<dbReference type="EMBL" id="FNTS01000002">
    <property type="protein sequence ID" value="SEE36875.1"/>
    <property type="molecule type" value="Genomic_DNA"/>
</dbReference>
<feature type="domain" description="ABC-type uncharacterised transport system" evidence="2">
    <location>
        <begin position="170"/>
        <end position="437"/>
    </location>
</feature>